<organism evidence="4 5">
    <name type="scientific">Lichtheimia ornata</name>
    <dbReference type="NCBI Taxonomy" id="688661"/>
    <lineage>
        <taxon>Eukaryota</taxon>
        <taxon>Fungi</taxon>
        <taxon>Fungi incertae sedis</taxon>
        <taxon>Mucoromycota</taxon>
        <taxon>Mucoromycotina</taxon>
        <taxon>Mucoromycetes</taxon>
        <taxon>Mucorales</taxon>
        <taxon>Lichtheimiaceae</taxon>
        <taxon>Lichtheimia</taxon>
    </lineage>
</organism>
<evidence type="ECO:0000256" key="3">
    <source>
        <dbReference type="RuleBase" id="RU364104"/>
    </source>
</evidence>
<comment type="caution">
    <text evidence="4">The sequence shown here is derived from an EMBL/GenBank/DDBJ whole genome shotgun (WGS) entry which is preliminary data.</text>
</comment>
<evidence type="ECO:0000313" key="4">
    <source>
        <dbReference type="EMBL" id="KAJ8654047.1"/>
    </source>
</evidence>
<reference evidence="4 5" key="1">
    <citation type="submission" date="2023-03" db="EMBL/GenBank/DDBJ databases">
        <title>Genome sequence of Lichtheimia ornata CBS 291.66.</title>
        <authorList>
            <person name="Mohabir J.T."/>
            <person name="Shea T.P."/>
            <person name="Kurbessoian T."/>
            <person name="Berby B."/>
            <person name="Fontaine J."/>
            <person name="Livny J."/>
            <person name="Gnirke A."/>
            <person name="Stajich J.E."/>
            <person name="Cuomo C.A."/>
        </authorList>
    </citation>
    <scope>NUCLEOTIDE SEQUENCE [LARGE SCALE GENOMIC DNA]</scope>
    <source>
        <strain evidence="4">CBS 291.66</strain>
    </source>
</reference>
<comment type="function">
    <text evidence="3">Required for mitochondrial cytochrome c oxidase (COX) assembly and respiration.</text>
</comment>
<keyword evidence="3" id="KW-0999">Mitochondrion inner membrane</keyword>
<accession>A0AAD7UWN2</accession>
<keyword evidence="2" id="KW-1015">Disulfide bond</keyword>
<sequence>MGKTVQLSKENPFGERKAEVHALTRAEEEACYKDLKEKALEYCQSSIKEFVECSKEHNVTVMWTCRDKLKAMNTCLNSRTSREELDKLKLAKLAAKRAEREQQQ</sequence>
<comment type="similarity">
    <text evidence="1 3">Belongs to the CMC family.</text>
</comment>
<protein>
    <recommendedName>
        <fullName evidence="3">COX assembly mitochondrial protein</fullName>
    </recommendedName>
</protein>
<evidence type="ECO:0000256" key="1">
    <source>
        <dbReference type="ARBA" id="ARBA00007347"/>
    </source>
</evidence>
<dbReference type="InterPro" id="IPR013892">
    <property type="entry name" value="Cyt_c_biogenesis_Cmc1-like"/>
</dbReference>
<dbReference type="RefSeq" id="XP_058338961.1">
    <property type="nucleotide sequence ID" value="XM_058490240.1"/>
</dbReference>
<dbReference type="AlphaFoldDB" id="A0AAD7UWN2"/>
<dbReference type="GO" id="GO:0005743">
    <property type="term" value="C:mitochondrial inner membrane"/>
    <property type="evidence" value="ECO:0007669"/>
    <property type="project" value="UniProtKB-SubCell"/>
</dbReference>
<name>A0AAD7UWN2_9FUNG</name>
<gene>
    <name evidence="4" type="ORF">O0I10_010258</name>
</gene>
<keyword evidence="5" id="KW-1185">Reference proteome</keyword>
<dbReference type="GeneID" id="83217662"/>
<dbReference type="Pfam" id="PF08583">
    <property type="entry name" value="Cmc1"/>
    <property type="match status" value="1"/>
</dbReference>
<dbReference type="Proteomes" id="UP001234581">
    <property type="component" value="Unassembled WGS sequence"/>
</dbReference>
<comment type="subcellular location">
    <subcellularLocation>
        <location evidence="3">Mitochondrion inner membrane</location>
    </subcellularLocation>
</comment>
<proteinExistence type="inferred from homology"/>
<evidence type="ECO:0000256" key="2">
    <source>
        <dbReference type="ARBA" id="ARBA00023157"/>
    </source>
</evidence>
<evidence type="ECO:0000313" key="5">
    <source>
        <dbReference type="Proteomes" id="UP001234581"/>
    </source>
</evidence>
<keyword evidence="3" id="KW-0143">Chaperone</keyword>
<dbReference type="EMBL" id="JARTCD010000067">
    <property type="protein sequence ID" value="KAJ8654047.1"/>
    <property type="molecule type" value="Genomic_DNA"/>
</dbReference>
<keyword evidence="3" id="KW-0496">Mitochondrion</keyword>
<keyword evidence="3" id="KW-0472">Membrane</keyword>